<feature type="region of interest" description="Disordered" evidence="3">
    <location>
        <begin position="1"/>
        <end position="73"/>
    </location>
</feature>
<dbReference type="GO" id="GO:0000976">
    <property type="term" value="F:transcription cis-regulatory region binding"/>
    <property type="evidence" value="ECO:0007669"/>
    <property type="project" value="TreeGrafter"/>
</dbReference>
<dbReference type="EMBL" id="JACCJC010000002">
    <property type="protein sequence ID" value="KAF6241000.1"/>
    <property type="molecule type" value="Genomic_DNA"/>
</dbReference>
<dbReference type="PANTHER" id="PTHR37534:SF10">
    <property type="entry name" value="ZN(II)2CYS6 TRANSCRIPTION FACTOR (EUROFUNG)"/>
    <property type="match status" value="1"/>
</dbReference>
<feature type="compositionally biased region" description="Low complexity" evidence="3">
    <location>
        <begin position="167"/>
        <end position="182"/>
    </location>
</feature>
<dbReference type="GO" id="GO:0000981">
    <property type="term" value="F:DNA-binding transcription factor activity, RNA polymerase II-specific"/>
    <property type="evidence" value="ECO:0007669"/>
    <property type="project" value="InterPro"/>
</dbReference>
<evidence type="ECO:0000256" key="1">
    <source>
        <dbReference type="ARBA" id="ARBA00004123"/>
    </source>
</evidence>
<dbReference type="PROSITE" id="PS00463">
    <property type="entry name" value="ZN2_CY6_FUNGAL_1"/>
    <property type="match status" value="1"/>
</dbReference>
<evidence type="ECO:0000313" key="6">
    <source>
        <dbReference type="Proteomes" id="UP000578531"/>
    </source>
</evidence>
<feature type="compositionally biased region" description="Low complexity" evidence="3">
    <location>
        <begin position="199"/>
        <end position="210"/>
    </location>
</feature>
<dbReference type="CDD" id="cd00067">
    <property type="entry name" value="GAL4"/>
    <property type="match status" value="1"/>
</dbReference>
<protein>
    <recommendedName>
        <fullName evidence="4">Zn(2)-C6 fungal-type domain-containing protein</fullName>
    </recommendedName>
</protein>
<proteinExistence type="predicted"/>
<evidence type="ECO:0000256" key="2">
    <source>
        <dbReference type="ARBA" id="ARBA00023242"/>
    </source>
</evidence>
<feature type="domain" description="Zn(2)-C6 fungal-type" evidence="4">
    <location>
        <begin position="78"/>
        <end position="108"/>
    </location>
</feature>
<evidence type="ECO:0000313" key="5">
    <source>
        <dbReference type="EMBL" id="KAF6241000.1"/>
    </source>
</evidence>
<comment type="caution">
    <text evidence="5">The sequence shown here is derived from an EMBL/GenBank/DDBJ whole genome shotgun (WGS) entry which is preliminary data.</text>
</comment>
<organism evidence="5 6">
    <name type="scientific">Letharia columbiana</name>
    <dbReference type="NCBI Taxonomy" id="112416"/>
    <lineage>
        <taxon>Eukaryota</taxon>
        <taxon>Fungi</taxon>
        <taxon>Dikarya</taxon>
        <taxon>Ascomycota</taxon>
        <taxon>Pezizomycotina</taxon>
        <taxon>Lecanoromycetes</taxon>
        <taxon>OSLEUM clade</taxon>
        <taxon>Lecanoromycetidae</taxon>
        <taxon>Lecanorales</taxon>
        <taxon>Lecanorineae</taxon>
        <taxon>Parmeliaceae</taxon>
        <taxon>Letharia</taxon>
    </lineage>
</organism>
<feature type="compositionally biased region" description="Polar residues" evidence="3">
    <location>
        <begin position="700"/>
        <end position="714"/>
    </location>
</feature>
<dbReference type="Gene3D" id="4.10.240.10">
    <property type="entry name" value="Zn(2)-C6 fungal-type DNA-binding domain"/>
    <property type="match status" value="1"/>
</dbReference>
<name>A0A8H6G5G6_9LECA</name>
<dbReference type="InterPro" id="IPR021858">
    <property type="entry name" value="Fun_TF"/>
</dbReference>
<evidence type="ECO:0000259" key="4">
    <source>
        <dbReference type="PROSITE" id="PS50048"/>
    </source>
</evidence>
<comment type="subcellular location">
    <subcellularLocation>
        <location evidence="1">Nucleus</location>
    </subcellularLocation>
</comment>
<feature type="region of interest" description="Disordered" evidence="3">
    <location>
        <begin position="102"/>
        <end position="226"/>
    </location>
</feature>
<dbReference type="GO" id="GO:0005634">
    <property type="term" value="C:nucleus"/>
    <property type="evidence" value="ECO:0007669"/>
    <property type="project" value="UniProtKB-SubCell"/>
</dbReference>
<feature type="compositionally biased region" description="Polar residues" evidence="3">
    <location>
        <begin position="9"/>
        <end position="32"/>
    </location>
</feature>
<feature type="compositionally biased region" description="Basic and acidic residues" evidence="3">
    <location>
        <begin position="121"/>
        <end position="162"/>
    </location>
</feature>
<dbReference type="SUPFAM" id="SSF57701">
    <property type="entry name" value="Zn2/Cys6 DNA-binding domain"/>
    <property type="match status" value="1"/>
</dbReference>
<dbReference type="RefSeq" id="XP_037170248.1">
    <property type="nucleotide sequence ID" value="XM_037302741.1"/>
</dbReference>
<feature type="region of interest" description="Disordered" evidence="3">
    <location>
        <begin position="683"/>
        <end position="749"/>
    </location>
</feature>
<dbReference type="GO" id="GO:0045944">
    <property type="term" value="P:positive regulation of transcription by RNA polymerase II"/>
    <property type="evidence" value="ECO:0007669"/>
    <property type="project" value="TreeGrafter"/>
</dbReference>
<dbReference type="AlphaFoldDB" id="A0A8H6G5G6"/>
<dbReference type="InterPro" id="IPR001138">
    <property type="entry name" value="Zn2Cys6_DnaBD"/>
</dbReference>
<dbReference type="Pfam" id="PF11951">
    <property type="entry name" value="Fungal_trans_2"/>
    <property type="match status" value="1"/>
</dbReference>
<dbReference type="PANTHER" id="PTHR37534">
    <property type="entry name" value="TRANSCRIPTIONAL ACTIVATOR PROTEIN UGA3"/>
    <property type="match status" value="1"/>
</dbReference>
<feature type="compositionally biased region" description="Polar residues" evidence="3">
    <location>
        <begin position="183"/>
        <end position="192"/>
    </location>
</feature>
<dbReference type="OrthoDB" id="5278208at2759"/>
<dbReference type="InterPro" id="IPR036864">
    <property type="entry name" value="Zn2-C6_fun-type_DNA-bd_sf"/>
</dbReference>
<keyword evidence="6" id="KW-1185">Reference proteome</keyword>
<sequence length="749" mass="84816">MSGFYPSRLQETSNANTNSLDLSSPSIGTNDLTDVHSANAGRWHNSAETQPMEESKPAPRRRRPSGDDHVKHRRTRNGCYTCRGRRVKCDEIHPVCERCKKGSRECTYPEPRSTPKPSSGSKRDQAPTAADDSRSSSDDHDSSKESTPIERRRKKPELEKSGASRLKASQSKQASSQSQISSLVEQPRQSVEQVKHESSLSPSTEASSAPVSAGWFENPEKSSSVSTDFSQEDRAWSHLSQDLQFYLEYHTTRLNYHHYFFKHDANHFLHNILVKHALQYDPLLYAVVGFAAFQLTVTRPNGKIQDFLGYYNKSVSLLRKSLVENQKHTEATMLTILQLATFEDYLGDWVSLLGHQKAAYGMLLELYSSHSIMETEVRRKILAWYSRFDVMGGLMSGYQTILGREWFVATVNYYRQQSLSYPNSIDYKIEATIAKHRLLAVDLALLFAQLPRGAITIETFERESDKFAEQIRTWKENLDPIFRDPSYLVESFEGKARAPEDIVDPYLPGGLYKGALFSFNFMLIDWHAINLMHGYKTASMLKRPLPLELSRIALDICRLFEAIECWPDSPPGSVLKAQGSLGLAILVIPKDEKHIMWCRRKLAKVESLGHIYPSTLRHQMAELWGIPEVSEWWLPDEKQCPPVVRSIRSFMENRLPQGKDESRSEDQRNIKGIFSQLSLHESPKAGLGQASGFGTPPFLDSTNPSAEDLASQSLAGHAADPDVDQDMGSDNSMLDQSRESFYNMGYNRD</sequence>
<dbReference type="Proteomes" id="UP000578531">
    <property type="component" value="Unassembled WGS sequence"/>
</dbReference>
<dbReference type="GO" id="GO:0008270">
    <property type="term" value="F:zinc ion binding"/>
    <property type="evidence" value="ECO:0007669"/>
    <property type="project" value="InterPro"/>
</dbReference>
<dbReference type="PROSITE" id="PS50048">
    <property type="entry name" value="ZN2_CY6_FUNGAL_2"/>
    <property type="match status" value="1"/>
</dbReference>
<dbReference type="Pfam" id="PF00172">
    <property type="entry name" value="Zn_clus"/>
    <property type="match status" value="1"/>
</dbReference>
<accession>A0A8H6G5G6</accession>
<reference evidence="5 6" key="1">
    <citation type="journal article" date="2020" name="Genomics">
        <title>Complete, high-quality genomes from long-read metagenomic sequencing of two wolf lichen thalli reveals enigmatic genome architecture.</title>
        <authorList>
            <person name="McKenzie S.K."/>
            <person name="Walston R.F."/>
            <person name="Allen J.L."/>
        </authorList>
    </citation>
    <scope>NUCLEOTIDE SEQUENCE [LARGE SCALE GENOMIC DNA]</scope>
    <source>
        <strain evidence="5">WasteWater2</strain>
    </source>
</reference>
<keyword evidence="2" id="KW-0539">Nucleus</keyword>
<evidence type="ECO:0000256" key="3">
    <source>
        <dbReference type="SAM" id="MobiDB-lite"/>
    </source>
</evidence>
<dbReference type="GeneID" id="59282471"/>
<gene>
    <name evidence="5" type="ORF">HO173_000793</name>
</gene>
<dbReference type="SMART" id="SM00066">
    <property type="entry name" value="GAL4"/>
    <property type="match status" value="1"/>
</dbReference>